<feature type="transmembrane region" description="Helical" evidence="8">
    <location>
        <begin position="139"/>
        <end position="163"/>
    </location>
</feature>
<feature type="transmembrane region" description="Helical" evidence="8">
    <location>
        <begin position="83"/>
        <end position="103"/>
    </location>
</feature>
<feature type="transmembrane region" description="Helical" evidence="8">
    <location>
        <begin position="297"/>
        <end position="318"/>
    </location>
</feature>
<dbReference type="AlphaFoldDB" id="A0A8J2TAL1"/>
<keyword evidence="5 8" id="KW-1133">Transmembrane helix</keyword>
<evidence type="ECO:0000256" key="4">
    <source>
        <dbReference type="ARBA" id="ARBA00022692"/>
    </source>
</evidence>
<comment type="similarity">
    <text evidence="2">Belongs to the major facilitator superfamily. Sugar transporter (TC 2.A.1.1) family.</text>
</comment>
<dbReference type="InterPro" id="IPR050360">
    <property type="entry name" value="MFS_Sugar_Transporters"/>
</dbReference>
<protein>
    <submittedName>
        <fullName evidence="10">ZYBA0S15-00870g1_1</fullName>
    </submittedName>
</protein>
<evidence type="ECO:0000256" key="7">
    <source>
        <dbReference type="SAM" id="MobiDB-lite"/>
    </source>
</evidence>
<dbReference type="InterPro" id="IPR005829">
    <property type="entry name" value="Sugar_transporter_CS"/>
</dbReference>
<evidence type="ECO:0000256" key="3">
    <source>
        <dbReference type="ARBA" id="ARBA00022448"/>
    </source>
</evidence>
<feature type="transmembrane region" description="Helical" evidence="8">
    <location>
        <begin position="436"/>
        <end position="457"/>
    </location>
</feature>
<keyword evidence="4 8" id="KW-0812">Transmembrane</keyword>
<proteinExistence type="inferred from homology"/>
<feature type="transmembrane region" description="Helical" evidence="8">
    <location>
        <begin position="330"/>
        <end position="349"/>
    </location>
</feature>
<dbReference type="InterPro" id="IPR020846">
    <property type="entry name" value="MFS_dom"/>
</dbReference>
<dbReference type="OrthoDB" id="4142200at2759"/>
<organism evidence="10 11">
    <name type="scientific">Zygosaccharomyces bailii (strain CLIB 213 / ATCC 58445 / CBS 680 / BCRC 21525 / NBRC 1098 / NCYC 1416 / NRRL Y-2227)</name>
    <dbReference type="NCBI Taxonomy" id="1333698"/>
    <lineage>
        <taxon>Eukaryota</taxon>
        <taxon>Fungi</taxon>
        <taxon>Dikarya</taxon>
        <taxon>Ascomycota</taxon>
        <taxon>Saccharomycotina</taxon>
        <taxon>Saccharomycetes</taxon>
        <taxon>Saccharomycetales</taxon>
        <taxon>Saccharomycetaceae</taxon>
        <taxon>Zygosaccharomyces</taxon>
    </lineage>
</organism>
<keyword evidence="3" id="KW-0813">Transport</keyword>
<keyword evidence="11" id="KW-1185">Reference proteome</keyword>
<evidence type="ECO:0000256" key="6">
    <source>
        <dbReference type="ARBA" id="ARBA00023136"/>
    </source>
</evidence>
<dbReference type="Gene3D" id="1.20.1250.20">
    <property type="entry name" value="MFS general substrate transporter like domains"/>
    <property type="match status" value="1"/>
</dbReference>
<dbReference type="PANTHER" id="PTHR48022">
    <property type="entry name" value="PLASTIDIC GLUCOSE TRANSPORTER 4"/>
    <property type="match status" value="1"/>
</dbReference>
<dbReference type="EMBL" id="HG316468">
    <property type="protein sequence ID" value="CDF91888.1"/>
    <property type="molecule type" value="Genomic_DNA"/>
</dbReference>
<evidence type="ECO:0000256" key="1">
    <source>
        <dbReference type="ARBA" id="ARBA00004141"/>
    </source>
</evidence>
<comment type="subcellular location">
    <subcellularLocation>
        <location evidence="1">Membrane</location>
        <topology evidence="1">Multi-pass membrane protein</topology>
    </subcellularLocation>
</comment>
<evidence type="ECO:0000259" key="9">
    <source>
        <dbReference type="PROSITE" id="PS50850"/>
    </source>
</evidence>
<keyword evidence="6 8" id="KW-0472">Membrane</keyword>
<evidence type="ECO:0000256" key="8">
    <source>
        <dbReference type="SAM" id="Phobius"/>
    </source>
</evidence>
<dbReference type="PROSITE" id="PS00217">
    <property type="entry name" value="SUGAR_TRANSPORT_2"/>
    <property type="match status" value="1"/>
</dbReference>
<reference evidence="11" key="1">
    <citation type="journal article" date="2013" name="Genome Announc.">
        <title>Genome sequence of the food spoilage yeast Zygosaccharomyces bailii CLIB 213(T).</title>
        <authorList>
            <person name="Galeote V."/>
            <person name="Bigey F."/>
            <person name="Devillers H."/>
            <person name="Neuveglise C."/>
            <person name="Dequin S."/>
        </authorList>
    </citation>
    <scope>NUCLEOTIDE SEQUENCE [LARGE SCALE GENOMIC DNA]</scope>
    <source>
        <strain evidence="11">CLIB 213 / ATCC 58445 / CBS 680 / CCRC 21525 / NBRC 1098 / NCYC 1416 / NRRL Y-2227</strain>
    </source>
</reference>
<feature type="transmembrane region" description="Helical" evidence="8">
    <location>
        <begin position="53"/>
        <end position="71"/>
    </location>
</feature>
<evidence type="ECO:0000256" key="5">
    <source>
        <dbReference type="ARBA" id="ARBA00022989"/>
    </source>
</evidence>
<dbReference type="Pfam" id="PF00083">
    <property type="entry name" value="Sugar_tr"/>
    <property type="match status" value="1"/>
</dbReference>
<evidence type="ECO:0000313" key="10">
    <source>
        <dbReference type="EMBL" id="CDF91888.1"/>
    </source>
</evidence>
<dbReference type="Proteomes" id="UP000019375">
    <property type="component" value="Unassembled WGS sequence"/>
</dbReference>
<dbReference type="SUPFAM" id="SSF103473">
    <property type="entry name" value="MFS general substrate transporter"/>
    <property type="match status" value="1"/>
</dbReference>
<dbReference type="InterPro" id="IPR003663">
    <property type="entry name" value="Sugar/inositol_transpt"/>
</dbReference>
<dbReference type="GO" id="GO:0005351">
    <property type="term" value="F:carbohydrate:proton symporter activity"/>
    <property type="evidence" value="ECO:0007669"/>
    <property type="project" value="TreeGrafter"/>
</dbReference>
<evidence type="ECO:0000256" key="2">
    <source>
        <dbReference type="ARBA" id="ARBA00010992"/>
    </source>
</evidence>
<feature type="transmembrane region" description="Helical" evidence="8">
    <location>
        <begin position="369"/>
        <end position="388"/>
    </location>
</feature>
<dbReference type="PRINTS" id="PR00171">
    <property type="entry name" value="SUGRTRNSPORT"/>
</dbReference>
<feature type="transmembrane region" description="Helical" evidence="8">
    <location>
        <begin position="169"/>
        <end position="190"/>
    </location>
</feature>
<feature type="domain" description="Major facilitator superfamily (MFS) profile" evidence="9">
    <location>
        <begin position="11"/>
        <end position="461"/>
    </location>
</feature>
<sequence length="509" mass="55913">MCEPTYSLHRISAILTLCGFMMGMDVTSLVVFLGQDYFNEFFHHPGPLLQGTLSAASPVGGLTGCFVYSLLCKRYGRVTLFRAGAVLWVLGSLVGAGSLNIWMVIVSRWVKGIDVGIYSVLLTAYCGEVIARERKGSTMAFVQCSCSLAVLTMYCLCAGLNLMRSELSFRLAWALGTVPAVILLLCSVWLPESPVWLSLQGRYDLAQHVQNQLAASYNSMCHGRSQIEVLEKLDLAAALKDESDGFAYIDLFKNGCLRQTLMASSMQLLVQFSGMGILMYYITFICDMIGLEGQIKNLAASIPYIISLSLSLLPILFLDQMRRKDVTLAGGFPLGLIMISIAAVMYGRGHRVEPIKGNHSLVWSVDQEGGPFVLALCFLFVSVYALTLSSGPWIYTNEILPTRAKSKGLSLSMSIGWLAGAILTLLGPLMMEHLKWATFLLLGSGTLLLSTLIAFLFPDTRDLSEHQIDMLYTKRDDSSRHEELPECSDDFPRTAGAGDPIELIDETAY</sequence>
<dbReference type="PANTHER" id="PTHR48022:SF7">
    <property type="entry name" value="MAJOR FACILITATOR SUPERFAMILY (MFS) PROFILE DOMAIN-CONTAINING PROTEIN-RELATED"/>
    <property type="match status" value="1"/>
</dbReference>
<feature type="transmembrane region" description="Helical" evidence="8">
    <location>
        <begin position="268"/>
        <end position="291"/>
    </location>
</feature>
<evidence type="ECO:0000313" key="11">
    <source>
        <dbReference type="Proteomes" id="UP000019375"/>
    </source>
</evidence>
<dbReference type="InterPro" id="IPR005828">
    <property type="entry name" value="MFS_sugar_transport-like"/>
</dbReference>
<feature type="transmembrane region" description="Helical" evidence="8">
    <location>
        <begin position="12"/>
        <end position="33"/>
    </location>
</feature>
<feature type="region of interest" description="Disordered" evidence="7">
    <location>
        <begin position="477"/>
        <end position="499"/>
    </location>
</feature>
<gene>
    <name evidence="10" type="ORF">BN860_00870g</name>
</gene>
<feature type="transmembrane region" description="Helical" evidence="8">
    <location>
        <begin position="409"/>
        <end position="430"/>
    </location>
</feature>
<dbReference type="GO" id="GO:0016020">
    <property type="term" value="C:membrane"/>
    <property type="evidence" value="ECO:0007669"/>
    <property type="project" value="UniProtKB-SubCell"/>
</dbReference>
<dbReference type="PROSITE" id="PS50850">
    <property type="entry name" value="MFS"/>
    <property type="match status" value="1"/>
</dbReference>
<name>A0A8J2TAL1_ZYGB2</name>
<dbReference type="InterPro" id="IPR036259">
    <property type="entry name" value="MFS_trans_sf"/>
</dbReference>
<accession>A0A8J2TAL1</accession>